<organism evidence="10 11">
    <name type="scientific">Flavimobilis soli</name>
    <dbReference type="NCBI Taxonomy" id="442709"/>
    <lineage>
        <taxon>Bacteria</taxon>
        <taxon>Bacillati</taxon>
        <taxon>Actinomycetota</taxon>
        <taxon>Actinomycetes</taxon>
        <taxon>Micrococcales</taxon>
        <taxon>Jonesiaceae</taxon>
        <taxon>Flavimobilis</taxon>
    </lineage>
</organism>
<keyword evidence="5" id="KW-0964">Secreted</keyword>
<evidence type="ECO:0000259" key="7">
    <source>
        <dbReference type="Pfam" id="PF00460"/>
    </source>
</evidence>
<gene>
    <name evidence="10" type="ORF">ATL41_2163</name>
</gene>
<dbReference type="GO" id="GO:0009424">
    <property type="term" value="C:bacterial-type flagellum hook"/>
    <property type="evidence" value="ECO:0007669"/>
    <property type="project" value="InterPro"/>
</dbReference>
<dbReference type="PANTHER" id="PTHR30033:SF1">
    <property type="entry name" value="FLAGELLAR HOOK-ASSOCIATED PROTEIN 1"/>
    <property type="match status" value="1"/>
</dbReference>
<protein>
    <recommendedName>
        <fullName evidence="4">Flagellar hook-associated protein 1</fullName>
    </recommendedName>
</protein>
<dbReference type="Pfam" id="PF06429">
    <property type="entry name" value="Flg_bbr_C"/>
    <property type="match status" value="1"/>
</dbReference>
<dbReference type="InterPro" id="IPR010930">
    <property type="entry name" value="Flg_bb/hook_C_dom"/>
</dbReference>
<evidence type="ECO:0000256" key="4">
    <source>
        <dbReference type="ARBA" id="ARBA00016244"/>
    </source>
</evidence>
<dbReference type="EMBL" id="PDJH01000001">
    <property type="protein sequence ID" value="PFG37401.1"/>
    <property type="molecule type" value="Genomic_DNA"/>
</dbReference>
<evidence type="ECO:0000313" key="10">
    <source>
        <dbReference type="EMBL" id="PFG37401.1"/>
    </source>
</evidence>
<dbReference type="RefSeq" id="WP_098458456.1">
    <property type="nucleotide sequence ID" value="NZ_PDJH01000001.1"/>
</dbReference>
<sequence>MSSFSTLSTALSSMTTHRAALDVAGQNVANVNTVGYTRQRAETASVSAIASASRFSSGLTVGQGVTVTGVSRLGDIFADARVRSSTSLASDLLARAESLTRLESTITEPSDEGVAAQLAQFWASWQDLSNNPGEAAPAQVVLESATMLSDAIRAGYKAVDTQWTEMRTQVSALVNEVNTTAQGIAELNSSIRSVTVSGGNANELMDKRDQLVLRMSELTGATARPVEDGTVTVSIGGNPVVAGDRAYGLHLEGATKMTGAASDVPLIAWDRDSAGPVSLDGGTLAGMIAALAPANANGTGGMLAEAAAAYDSLATSLATKVNAIHSTGVTTTGAPGGDFFTLGTDPAVPPSLALSLVSTDYRNIAAAAPGNGAFDGSIADRIAQIGVAVDSPDRDWQRFVVDLGVNTQSAIRSATVAENARSTAEQIQLAQTSVDIDEETINMLAFQRAYQGAARVLTTVDEMLDTLINRTGVVGR</sequence>
<keyword evidence="11" id="KW-1185">Reference proteome</keyword>
<evidence type="ECO:0000256" key="1">
    <source>
        <dbReference type="ARBA" id="ARBA00004365"/>
    </source>
</evidence>
<proteinExistence type="inferred from homology"/>
<dbReference type="Pfam" id="PF00460">
    <property type="entry name" value="Flg_bb_rod"/>
    <property type="match status" value="1"/>
</dbReference>
<comment type="subcellular location">
    <subcellularLocation>
        <location evidence="1">Bacterial flagellum</location>
    </subcellularLocation>
    <subcellularLocation>
        <location evidence="2">Secreted</location>
    </subcellularLocation>
</comment>
<dbReference type="InterPro" id="IPR002371">
    <property type="entry name" value="FlgK"/>
</dbReference>
<dbReference type="NCBIfam" id="TIGR02492">
    <property type="entry name" value="flgK_ends"/>
    <property type="match status" value="1"/>
</dbReference>
<dbReference type="GO" id="GO:0044780">
    <property type="term" value="P:bacterial-type flagellum assembly"/>
    <property type="evidence" value="ECO:0007669"/>
    <property type="project" value="InterPro"/>
</dbReference>
<dbReference type="InterPro" id="IPR053927">
    <property type="entry name" value="FlgK_helical"/>
</dbReference>
<evidence type="ECO:0000256" key="6">
    <source>
        <dbReference type="ARBA" id="ARBA00023143"/>
    </source>
</evidence>
<dbReference type="GO" id="GO:0005576">
    <property type="term" value="C:extracellular region"/>
    <property type="evidence" value="ECO:0007669"/>
    <property type="project" value="UniProtKB-SubCell"/>
</dbReference>
<accession>A0A2A9EFW4</accession>
<evidence type="ECO:0000313" key="11">
    <source>
        <dbReference type="Proteomes" id="UP000221394"/>
    </source>
</evidence>
<name>A0A2A9EFW4_9MICO</name>
<keyword evidence="10" id="KW-0966">Cell projection</keyword>
<feature type="domain" description="Flagellar basal-body/hook protein C-terminal" evidence="8">
    <location>
        <begin position="433"/>
        <end position="469"/>
    </location>
</feature>
<feature type="domain" description="Flagellar basal body rod protein N-terminal" evidence="7">
    <location>
        <begin position="7"/>
        <end position="37"/>
    </location>
</feature>
<dbReference type="PANTHER" id="PTHR30033">
    <property type="entry name" value="FLAGELLAR HOOK-ASSOCIATED PROTEIN 1"/>
    <property type="match status" value="1"/>
</dbReference>
<dbReference type="Proteomes" id="UP000221394">
    <property type="component" value="Unassembled WGS sequence"/>
</dbReference>
<comment type="caution">
    <text evidence="10">The sequence shown here is derived from an EMBL/GenBank/DDBJ whole genome shotgun (WGS) entry which is preliminary data.</text>
</comment>
<dbReference type="OrthoDB" id="9802553at2"/>
<feature type="domain" description="Flagellar hook-associated protein FlgK helical" evidence="9">
    <location>
        <begin position="99"/>
        <end position="340"/>
    </location>
</feature>
<evidence type="ECO:0000256" key="5">
    <source>
        <dbReference type="ARBA" id="ARBA00022525"/>
    </source>
</evidence>
<keyword evidence="6" id="KW-0975">Bacterial flagellum</keyword>
<evidence type="ECO:0000259" key="8">
    <source>
        <dbReference type="Pfam" id="PF06429"/>
    </source>
</evidence>
<evidence type="ECO:0000259" key="9">
    <source>
        <dbReference type="Pfam" id="PF22638"/>
    </source>
</evidence>
<dbReference type="AlphaFoldDB" id="A0A2A9EFW4"/>
<dbReference type="SUPFAM" id="SSF64518">
    <property type="entry name" value="Phase 1 flagellin"/>
    <property type="match status" value="1"/>
</dbReference>
<keyword evidence="10" id="KW-0282">Flagellum</keyword>
<keyword evidence="10" id="KW-0969">Cilium</keyword>
<dbReference type="Pfam" id="PF22638">
    <property type="entry name" value="FlgK_D1"/>
    <property type="match status" value="1"/>
</dbReference>
<comment type="similarity">
    <text evidence="3">Belongs to the flagella basal body rod proteins family.</text>
</comment>
<evidence type="ECO:0000256" key="2">
    <source>
        <dbReference type="ARBA" id="ARBA00004613"/>
    </source>
</evidence>
<dbReference type="InterPro" id="IPR001444">
    <property type="entry name" value="Flag_bb_rod_N"/>
</dbReference>
<reference evidence="10 11" key="1">
    <citation type="submission" date="2017-10" db="EMBL/GenBank/DDBJ databases">
        <title>Sequencing the genomes of 1000 actinobacteria strains.</title>
        <authorList>
            <person name="Klenk H.-P."/>
        </authorList>
    </citation>
    <scope>NUCLEOTIDE SEQUENCE [LARGE SCALE GENOMIC DNA]</scope>
    <source>
        <strain evidence="10 11">DSM 21574</strain>
    </source>
</reference>
<dbReference type="GO" id="GO:0005198">
    <property type="term" value="F:structural molecule activity"/>
    <property type="evidence" value="ECO:0007669"/>
    <property type="project" value="InterPro"/>
</dbReference>
<evidence type="ECO:0000256" key="3">
    <source>
        <dbReference type="ARBA" id="ARBA00009677"/>
    </source>
</evidence>